<feature type="transmembrane region" description="Helical" evidence="9">
    <location>
        <begin position="650"/>
        <end position="679"/>
    </location>
</feature>
<dbReference type="AlphaFoldDB" id="Q6KI18"/>
<dbReference type="PANTHER" id="PTHR30081:SF1">
    <property type="entry name" value="PROTEIN TRANSLOCASE SUBUNIT SECD"/>
    <property type="match status" value="1"/>
</dbReference>
<feature type="transmembrane region" description="Helical" evidence="9">
    <location>
        <begin position="17"/>
        <end position="39"/>
    </location>
</feature>
<comment type="subcellular location">
    <subcellularLocation>
        <location evidence="1">Cell membrane</location>
        <topology evidence="1">Multi-pass membrane protein</topology>
    </subcellularLocation>
</comment>
<feature type="transmembrane region" description="Helical" evidence="9">
    <location>
        <begin position="394"/>
        <end position="417"/>
    </location>
</feature>
<dbReference type="InterPro" id="IPR048634">
    <property type="entry name" value="SecD_SecF_C"/>
</dbReference>
<keyword evidence="3" id="KW-1003">Cell membrane</keyword>
<feature type="transmembrane region" description="Helical" evidence="9">
    <location>
        <begin position="339"/>
        <end position="360"/>
    </location>
</feature>
<dbReference type="SUPFAM" id="SSF82866">
    <property type="entry name" value="Multidrug efflux transporter AcrB transmembrane domain"/>
    <property type="match status" value="2"/>
</dbReference>
<proteinExistence type="predicted"/>
<evidence type="ECO:0000313" key="12">
    <source>
        <dbReference type="Proteomes" id="UP000009072"/>
    </source>
</evidence>
<dbReference type="eggNOG" id="COG0341">
    <property type="taxonomic scope" value="Bacteria"/>
</dbReference>
<gene>
    <name evidence="11" type="primary">secDF</name>
    <name evidence="11" type="ordered locus">MMOB2720</name>
</gene>
<feature type="transmembrane region" description="Helical" evidence="9">
    <location>
        <begin position="768"/>
        <end position="789"/>
    </location>
</feature>
<evidence type="ECO:0000259" key="10">
    <source>
        <dbReference type="Pfam" id="PF02355"/>
    </source>
</evidence>
<keyword evidence="8 9" id="KW-0472">Membrane</keyword>
<evidence type="ECO:0000256" key="7">
    <source>
        <dbReference type="ARBA" id="ARBA00023010"/>
    </source>
</evidence>
<feature type="transmembrane region" description="Helical" evidence="9">
    <location>
        <begin position="686"/>
        <end position="708"/>
    </location>
</feature>
<accession>Q6KI18</accession>
<dbReference type="EMBL" id="AE017308">
    <property type="protein sequence ID" value="AAT27758.1"/>
    <property type="molecule type" value="Genomic_DNA"/>
</dbReference>
<evidence type="ECO:0000256" key="3">
    <source>
        <dbReference type="ARBA" id="ARBA00022475"/>
    </source>
</evidence>
<dbReference type="InterPro" id="IPR022813">
    <property type="entry name" value="SecD/SecF_arch_bac"/>
</dbReference>
<dbReference type="Proteomes" id="UP000009072">
    <property type="component" value="Chromosome"/>
</dbReference>
<evidence type="ECO:0000313" key="11">
    <source>
        <dbReference type="EMBL" id="AAT27758.1"/>
    </source>
</evidence>
<dbReference type="PANTHER" id="PTHR30081">
    <property type="entry name" value="PROTEIN-EXPORT MEMBRANE PROTEIN SEC"/>
    <property type="match status" value="1"/>
</dbReference>
<dbReference type="OrthoDB" id="9805019at2"/>
<dbReference type="GO" id="GO:0005886">
    <property type="term" value="C:plasma membrane"/>
    <property type="evidence" value="ECO:0007669"/>
    <property type="project" value="UniProtKB-SubCell"/>
</dbReference>
<keyword evidence="5" id="KW-0653">Protein transport</keyword>
<feature type="domain" description="Protein export membrane protein SecD/SecF C-terminal" evidence="10">
    <location>
        <begin position="660"/>
        <end position="822"/>
    </location>
</feature>
<organism evidence="11 12">
    <name type="scientific">Mycoplasma mobile (strain ATCC 43663 / 163K / NCTC 11711)</name>
    <name type="common">Mesomycoplasma mobile</name>
    <dbReference type="NCBI Taxonomy" id="267748"/>
    <lineage>
        <taxon>Bacteria</taxon>
        <taxon>Bacillati</taxon>
        <taxon>Mycoplasmatota</taxon>
        <taxon>Mycoplasmoidales</taxon>
        <taxon>Metamycoplasmataceae</taxon>
        <taxon>Mesomycoplasma</taxon>
    </lineage>
</organism>
<dbReference type="RefSeq" id="WP_011264792.1">
    <property type="nucleotide sequence ID" value="NC_006908.1"/>
</dbReference>
<dbReference type="STRING" id="267748.MMOB2720"/>
<evidence type="ECO:0000256" key="5">
    <source>
        <dbReference type="ARBA" id="ARBA00022927"/>
    </source>
</evidence>
<protein>
    <submittedName>
        <fullName evidence="11">SecD-and secF-like type II secretion system protein</fullName>
    </submittedName>
</protein>
<feature type="transmembrane region" description="Helical" evidence="9">
    <location>
        <begin position="438"/>
        <end position="461"/>
    </location>
</feature>
<dbReference type="Gene3D" id="1.20.1640.10">
    <property type="entry name" value="Multidrug efflux transporter AcrB transmembrane domain"/>
    <property type="match status" value="2"/>
</dbReference>
<evidence type="ECO:0000256" key="8">
    <source>
        <dbReference type="ARBA" id="ARBA00023136"/>
    </source>
</evidence>
<dbReference type="GO" id="GO:0015031">
    <property type="term" value="P:protein transport"/>
    <property type="evidence" value="ECO:0007669"/>
    <property type="project" value="UniProtKB-KW"/>
</dbReference>
<evidence type="ECO:0000256" key="4">
    <source>
        <dbReference type="ARBA" id="ARBA00022692"/>
    </source>
</evidence>
<dbReference type="eggNOG" id="COG0342">
    <property type="taxonomic scope" value="Bacteria"/>
</dbReference>
<keyword evidence="12" id="KW-1185">Reference proteome</keyword>
<reference evidence="11 12" key="1">
    <citation type="journal article" date="2004" name="Genome Res.">
        <title>The complete genome and proteome of Mycoplasma mobile.</title>
        <authorList>
            <person name="Jaffe J.D."/>
            <person name="Stange-Thomann N."/>
            <person name="Smith C."/>
            <person name="DeCaprio D."/>
            <person name="Fisher S."/>
            <person name="Butler J."/>
            <person name="Calvo S."/>
            <person name="Elkins T."/>
            <person name="FitzGerald M.G."/>
            <person name="Hafez N."/>
            <person name="Kodira C.D."/>
            <person name="Major J."/>
            <person name="Wang S."/>
            <person name="Wilkinson J."/>
            <person name="Nicol R."/>
            <person name="Nusbaum C."/>
            <person name="Birren B."/>
            <person name="Berg H.C."/>
            <person name="Church G.M."/>
        </authorList>
    </citation>
    <scope>NUCLEOTIDE SEQUENCE [LARGE SCALE GENOMIC DNA]</scope>
    <source>
        <strain evidence="12">ATCC 43663 / 163K / NCTC 11711</strain>
    </source>
</reference>
<feature type="transmembrane region" description="Helical" evidence="9">
    <location>
        <begin position="367"/>
        <end position="388"/>
    </location>
</feature>
<evidence type="ECO:0000256" key="1">
    <source>
        <dbReference type="ARBA" id="ARBA00004651"/>
    </source>
</evidence>
<dbReference type="Pfam" id="PF02355">
    <property type="entry name" value="SecD_SecF_C"/>
    <property type="match status" value="1"/>
</dbReference>
<keyword evidence="7" id="KW-0811">Translocation</keyword>
<feature type="transmembrane region" description="Helical" evidence="9">
    <location>
        <begin position="714"/>
        <end position="731"/>
    </location>
</feature>
<dbReference type="HOGENOM" id="CLU_007894_3_1_14"/>
<keyword evidence="4 9" id="KW-0812">Transmembrane</keyword>
<feature type="transmembrane region" description="Helical" evidence="9">
    <location>
        <begin position="467"/>
        <end position="494"/>
    </location>
</feature>
<feature type="transmembrane region" description="Helical" evidence="9">
    <location>
        <begin position="795"/>
        <end position="821"/>
    </location>
</feature>
<evidence type="ECO:0000256" key="2">
    <source>
        <dbReference type="ARBA" id="ARBA00022448"/>
    </source>
</evidence>
<evidence type="ECO:0000256" key="6">
    <source>
        <dbReference type="ARBA" id="ARBA00022989"/>
    </source>
</evidence>
<feature type="transmembrane region" description="Helical" evidence="9">
    <location>
        <begin position="533"/>
        <end position="559"/>
    </location>
</feature>
<sequence>MKNSINNFIKLSNWKRWLIVTITVLLVILTIGLVTPFYLKDNLNVNSDFVGGKEVIIQVQDPINSQPASDELTNEVSQNIFNRLGGQNDSSVTVTNEGNGFIRIIRSNELISQNNNPQSLEDFVNEIHNKISFTFTTTLGTSLFVNNGIFNNAITSGVLPPINSNADFNSLIPPFKSNSATFNNNSVTIELTEIGKESWNLATQFISTQNDSNNPNLNQRIAIWANLDKLLKEFENTQEFITKANSNPYSFVFENEDANGQSILKTTPFIAKDFLISNQQITSASSNASSITIEGNFTRFKAAQIAAQINYSTSNNYFFKQISSNIINSKINSNEGSNLFNPILIVTLVMLAIFALIMVFNYGILGFIQTIISALFLIISISILSAFNKLITPGIISSLIISLGILTSSSVIVFDNLKQEVYQGDGIQKAIKKSFKASWFGIFDTQVILVIMAVLTFYIGSINTQEISLMLIISFSFILFLTLVLNRLIATLLVRTKIFDKKLFLLGLRKKYSNNENYISKLNLINYVKISKWFSLFVFSFIVISLIVLSSLTGIFGSISQALNASANFSGGSTLSFQNGFLTSQQADLILDILLKNNFDSTNILVTNLGTNTLPNFLVSASSNNLINQETINLIQSEITNNSINVSANLFIFSTVVALNSLNVAIYSFFAGLTLIFIYITFRYKWTISISLFITLIIDSLLMFGIFVIFRFEFSSIFVLSWISISFYSLNEKMIVITKYSNIFKLNSGKEQTKIQLMENMNLTIGLIIKKIFITFLSVISFLIILLIFTQVNFYIQYLSLILGLISSFLTSIFFMNWLIIKFETIRITSQKKRLEKNFWKTEKIEEQTFVGINNFEP</sequence>
<dbReference type="KEGG" id="mmo:MMOB2720"/>
<evidence type="ECO:0000256" key="9">
    <source>
        <dbReference type="SAM" id="Phobius"/>
    </source>
</evidence>
<keyword evidence="6 9" id="KW-1133">Transmembrane helix</keyword>
<dbReference type="NCBIfam" id="NF009582">
    <property type="entry name" value="PRK13024.1-2"/>
    <property type="match status" value="1"/>
</dbReference>
<keyword evidence="2" id="KW-0813">Transport</keyword>
<name>Q6KI18_MYCM1</name>